<evidence type="ECO:0000313" key="4">
    <source>
        <dbReference type="EMBL" id="MDY7226583.1"/>
    </source>
</evidence>
<keyword evidence="2" id="KW-0472">Membrane</keyword>
<proteinExistence type="predicted"/>
<keyword evidence="3" id="KW-0732">Signal</keyword>
<dbReference type="Proteomes" id="UP001291309">
    <property type="component" value="Unassembled WGS sequence"/>
</dbReference>
<name>A0ABU5GZF6_9BACT</name>
<keyword evidence="5" id="KW-1185">Reference proteome</keyword>
<sequence length="611" mass="66756">MRSLVLCLFLALSSSALAQESTVPVPQKHIPSPVLLELRALERQFDLALVRDCATERCVSKGCVYRDHVVVDMPRASSLPGIGQSEGPGSVPAQEYLTEASCDFAHEKAVASRDVQALVRRLEQRLSKGWLKVSVGHQVLAPISPTLSEPPAPKPEPVPEPPRVETPPLPSPPPAQWDATVAQRELWVSLLPHFSWMIALVLGTLAALLIIWALRRLGKESLEEKAMLAQMTAGTFDKRAASEESAAAGNAPATDGSSAEGRDEAAFVAEQRRLWASRMTEAELTKEKGVVVELLRQWLKAGEFELLAKAIFLFGDKLSSAFSSEGELAVRKVGFAEFLRHVDEQQLPTDAAFFRKLNHHAISASLLSQSDAESYRSIHEEFGSSGIAHLIESLTPRHGALLFALVPPAFQHEVARTLSPELQVQVASQLLSSNRMSNEEQGYLFEALDAARAGRSLPAPPRPAPDAIRDRGHAFDAAGALSVLLTYVGAEDRQALLTSMLKRSSGAFPSWYQDILYPDMLLKLPQDLQADMLLEVDVQGLAGWYSVQHPAWRESFISKLAPSMQNAVRANMAFSSPADQFRMARRGHDELVSAVKRLVAGGRVSFTELVA</sequence>
<protein>
    <recommendedName>
        <fullName evidence="6">Flagellar motor switch protein FliG C-terminal domain-containing protein</fullName>
    </recommendedName>
</protein>
<evidence type="ECO:0000256" key="2">
    <source>
        <dbReference type="SAM" id="Phobius"/>
    </source>
</evidence>
<evidence type="ECO:0000256" key="1">
    <source>
        <dbReference type="SAM" id="MobiDB-lite"/>
    </source>
</evidence>
<reference evidence="4 5" key="1">
    <citation type="submission" date="2023-12" db="EMBL/GenBank/DDBJ databases">
        <title>the genome sequence of Hyalangium sp. s54d21.</title>
        <authorList>
            <person name="Zhang X."/>
        </authorList>
    </citation>
    <scope>NUCLEOTIDE SEQUENCE [LARGE SCALE GENOMIC DNA]</scope>
    <source>
        <strain evidence="5">s54d21</strain>
    </source>
</reference>
<organism evidence="4 5">
    <name type="scientific">Hyalangium rubrum</name>
    <dbReference type="NCBI Taxonomy" id="3103134"/>
    <lineage>
        <taxon>Bacteria</taxon>
        <taxon>Pseudomonadati</taxon>
        <taxon>Myxococcota</taxon>
        <taxon>Myxococcia</taxon>
        <taxon>Myxococcales</taxon>
        <taxon>Cystobacterineae</taxon>
        <taxon>Archangiaceae</taxon>
        <taxon>Hyalangium</taxon>
    </lineage>
</organism>
<keyword evidence="2" id="KW-1133">Transmembrane helix</keyword>
<dbReference type="EMBL" id="JAXIVS010000003">
    <property type="protein sequence ID" value="MDY7226583.1"/>
    <property type="molecule type" value="Genomic_DNA"/>
</dbReference>
<feature type="compositionally biased region" description="Pro residues" evidence="1">
    <location>
        <begin position="148"/>
        <end position="175"/>
    </location>
</feature>
<dbReference type="RefSeq" id="WP_321545314.1">
    <property type="nucleotide sequence ID" value="NZ_JAXIVS010000003.1"/>
</dbReference>
<evidence type="ECO:0000256" key="3">
    <source>
        <dbReference type="SAM" id="SignalP"/>
    </source>
</evidence>
<feature type="chain" id="PRO_5047376760" description="Flagellar motor switch protein FliG C-terminal domain-containing protein" evidence="3">
    <location>
        <begin position="19"/>
        <end position="611"/>
    </location>
</feature>
<feature type="region of interest" description="Disordered" evidence="1">
    <location>
        <begin position="144"/>
        <end position="176"/>
    </location>
</feature>
<evidence type="ECO:0000313" key="5">
    <source>
        <dbReference type="Proteomes" id="UP001291309"/>
    </source>
</evidence>
<feature type="signal peptide" evidence="3">
    <location>
        <begin position="1"/>
        <end position="18"/>
    </location>
</feature>
<comment type="caution">
    <text evidence="4">The sequence shown here is derived from an EMBL/GenBank/DDBJ whole genome shotgun (WGS) entry which is preliminary data.</text>
</comment>
<gene>
    <name evidence="4" type="ORF">SYV04_09305</name>
</gene>
<evidence type="ECO:0008006" key="6">
    <source>
        <dbReference type="Google" id="ProtNLM"/>
    </source>
</evidence>
<feature type="transmembrane region" description="Helical" evidence="2">
    <location>
        <begin position="194"/>
        <end position="214"/>
    </location>
</feature>
<dbReference type="SUPFAM" id="SSF48029">
    <property type="entry name" value="FliG"/>
    <property type="match status" value="1"/>
</dbReference>
<dbReference type="InterPro" id="IPR011002">
    <property type="entry name" value="FliG_a-hlx"/>
</dbReference>
<keyword evidence="2" id="KW-0812">Transmembrane</keyword>
<accession>A0ABU5GZF6</accession>
<feature type="region of interest" description="Disordered" evidence="1">
    <location>
        <begin position="240"/>
        <end position="262"/>
    </location>
</feature>